<name>A0A9D1M0Q1_9FIRM</name>
<dbReference type="GO" id="GO:0016020">
    <property type="term" value="C:membrane"/>
    <property type="evidence" value="ECO:0007669"/>
    <property type="project" value="UniProtKB-SubCell"/>
</dbReference>
<evidence type="ECO:0000259" key="13">
    <source>
        <dbReference type="Pfam" id="PF02163"/>
    </source>
</evidence>
<dbReference type="AlphaFoldDB" id="A0A9D1M0Q1"/>
<feature type="transmembrane region" description="Helical" evidence="12">
    <location>
        <begin position="12"/>
        <end position="34"/>
    </location>
</feature>
<gene>
    <name evidence="14" type="ORF">IAB70_03725</name>
</gene>
<evidence type="ECO:0000256" key="6">
    <source>
        <dbReference type="ARBA" id="ARBA00022723"/>
    </source>
</evidence>
<feature type="transmembrane region" description="Helical" evidence="12">
    <location>
        <begin position="157"/>
        <end position="178"/>
    </location>
</feature>
<feature type="transmembrane region" description="Helical" evidence="12">
    <location>
        <begin position="184"/>
        <end position="201"/>
    </location>
</feature>
<comment type="similarity">
    <text evidence="3">Belongs to the peptidase M50B family.</text>
</comment>
<comment type="caution">
    <text evidence="14">The sequence shown here is derived from an EMBL/GenBank/DDBJ whole genome shotgun (WGS) entry which is preliminary data.</text>
</comment>
<evidence type="ECO:0000256" key="10">
    <source>
        <dbReference type="ARBA" id="ARBA00023049"/>
    </source>
</evidence>
<keyword evidence="11 12" id="KW-0472">Membrane</keyword>
<evidence type="ECO:0000256" key="3">
    <source>
        <dbReference type="ARBA" id="ARBA00007931"/>
    </source>
</evidence>
<dbReference type="EMBL" id="DVNH01000025">
    <property type="protein sequence ID" value="HIU51715.1"/>
    <property type="molecule type" value="Genomic_DNA"/>
</dbReference>
<evidence type="ECO:0000256" key="1">
    <source>
        <dbReference type="ARBA" id="ARBA00001947"/>
    </source>
</evidence>
<evidence type="ECO:0000256" key="11">
    <source>
        <dbReference type="ARBA" id="ARBA00023136"/>
    </source>
</evidence>
<keyword evidence="7" id="KW-0378">Hydrolase</keyword>
<dbReference type="GO" id="GO:0006508">
    <property type="term" value="P:proteolysis"/>
    <property type="evidence" value="ECO:0007669"/>
    <property type="project" value="UniProtKB-KW"/>
</dbReference>
<evidence type="ECO:0000256" key="2">
    <source>
        <dbReference type="ARBA" id="ARBA00004141"/>
    </source>
</evidence>
<evidence type="ECO:0000256" key="8">
    <source>
        <dbReference type="ARBA" id="ARBA00022833"/>
    </source>
</evidence>
<sequence length="216" mass="24921">MEVKINLKIFAFAVLFFITGQLEIYGILMLFACIHELGHLLFGILLGFKPKSIHIMPLGLCINFYVFPKDYNQKIMNSNRLKVKKVIIAAAGPVTNFFFAIFFSLYPINILGIVPQTIIYANLLIGIFNLIPIYPLDGGRIIKNIFSLLCGYKRALIFTNKLSNITMILLTMISSILICYYKNIAILLIIIYLWILVVFQNRKYQMKMNLYQMLEK</sequence>
<feature type="transmembrane region" description="Helical" evidence="12">
    <location>
        <begin position="118"/>
        <end position="136"/>
    </location>
</feature>
<feature type="transmembrane region" description="Helical" evidence="12">
    <location>
        <begin position="40"/>
        <end position="66"/>
    </location>
</feature>
<evidence type="ECO:0000256" key="12">
    <source>
        <dbReference type="SAM" id="Phobius"/>
    </source>
</evidence>
<dbReference type="PANTHER" id="PTHR39188:SF3">
    <property type="entry name" value="STAGE IV SPORULATION PROTEIN FB"/>
    <property type="match status" value="1"/>
</dbReference>
<evidence type="ECO:0000256" key="5">
    <source>
        <dbReference type="ARBA" id="ARBA00022692"/>
    </source>
</evidence>
<feature type="domain" description="Peptidase M50" evidence="13">
    <location>
        <begin position="27"/>
        <end position="105"/>
    </location>
</feature>
<evidence type="ECO:0000313" key="14">
    <source>
        <dbReference type="EMBL" id="HIU51715.1"/>
    </source>
</evidence>
<protein>
    <submittedName>
        <fullName evidence="14">Site-2 protease family protein</fullName>
    </submittedName>
</protein>
<comment type="subcellular location">
    <subcellularLocation>
        <location evidence="2">Membrane</location>
        <topology evidence="2">Multi-pass membrane protein</topology>
    </subcellularLocation>
</comment>
<keyword evidence="5 12" id="KW-0812">Transmembrane</keyword>
<dbReference type="GO" id="GO:0046872">
    <property type="term" value="F:metal ion binding"/>
    <property type="evidence" value="ECO:0007669"/>
    <property type="project" value="UniProtKB-KW"/>
</dbReference>
<dbReference type="GO" id="GO:0008237">
    <property type="term" value="F:metallopeptidase activity"/>
    <property type="evidence" value="ECO:0007669"/>
    <property type="project" value="UniProtKB-KW"/>
</dbReference>
<evidence type="ECO:0000256" key="7">
    <source>
        <dbReference type="ARBA" id="ARBA00022801"/>
    </source>
</evidence>
<reference evidence="14" key="2">
    <citation type="journal article" date="2021" name="PeerJ">
        <title>Extensive microbial diversity within the chicken gut microbiome revealed by metagenomics and culture.</title>
        <authorList>
            <person name="Gilroy R."/>
            <person name="Ravi A."/>
            <person name="Getino M."/>
            <person name="Pursley I."/>
            <person name="Horton D.L."/>
            <person name="Alikhan N.F."/>
            <person name="Baker D."/>
            <person name="Gharbi K."/>
            <person name="Hall N."/>
            <person name="Watson M."/>
            <person name="Adriaenssens E.M."/>
            <person name="Foster-Nyarko E."/>
            <person name="Jarju S."/>
            <person name="Secka A."/>
            <person name="Antonio M."/>
            <person name="Oren A."/>
            <person name="Chaudhuri R.R."/>
            <person name="La Ragione R."/>
            <person name="Hildebrand F."/>
            <person name="Pallen M.J."/>
        </authorList>
    </citation>
    <scope>NUCLEOTIDE SEQUENCE</scope>
    <source>
        <strain evidence="14">CHK195-15760</strain>
    </source>
</reference>
<feature type="domain" description="Peptidase M50" evidence="13">
    <location>
        <begin position="117"/>
        <end position="171"/>
    </location>
</feature>
<reference evidence="14" key="1">
    <citation type="submission" date="2020-10" db="EMBL/GenBank/DDBJ databases">
        <authorList>
            <person name="Gilroy R."/>
        </authorList>
    </citation>
    <scope>NUCLEOTIDE SEQUENCE</scope>
    <source>
        <strain evidence="14">CHK195-15760</strain>
    </source>
</reference>
<keyword evidence="6" id="KW-0479">Metal-binding</keyword>
<feature type="transmembrane region" description="Helical" evidence="12">
    <location>
        <begin position="86"/>
        <end position="106"/>
    </location>
</feature>
<keyword evidence="8" id="KW-0862">Zinc</keyword>
<keyword evidence="9 12" id="KW-1133">Transmembrane helix</keyword>
<organism evidence="14 15">
    <name type="scientific">Candidatus Merdicola faecigallinarum</name>
    <dbReference type="NCBI Taxonomy" id="2840862"/>
    <lineage>
        <taxon>Bacteria</taxon>
        <taxon>Bacillati</taxon>
        <taxon>Bacillota</taxon>
        <taxon>Clostridia</taxon>
        <taxon>Candidatus Merdicola</taxon>
    </lineage>
</organism>
<accession>A0A9D1M0Q1</accession>
<evidence type="ECO:0000256" key="9">
    <source>
        <dbReference type="ARBA" id="ARBA00022989"/>
    </source>
</evidence>
<keyword evidence="10" id="KW-0482">Metalloprotease</keyword>
<keyword evidence="4 14" id="KW-0645">Protease</keyword>
<comment type="cofactor">
    <cofactor evidence="1">
        <name>Zn(2+)</name>
        <dbReference type="ChEBI" id="CHEBI:29105"/>
    </cofactor>
</comment>
<dbReference type="PANTHER" id="PTHR39188">
    <property type="entry name" value="MEMBRANE-ASSOCIATED ZINC METALLOPROTEASE M50B"/>
    <property type="match status" value="1"/>
</dbReference>
<evidence type="ECO:0000313" key="15">
    <source>
        <dbReference type="Proteomes" id="UP000824093"/>
    </source>
</evidence>
<evidence type="ECO:0000256" key="4">
    <source>
        <dbReference type="ARBA" id="ARBA00022670"/>
    </source>
</evidence>
<proteinExistence type="inferred from homology"/>
<dbReference type="InterPro" id="IPR008915">
    <property type="entry name" value="Peptidase_M50"/>
</dbReference>
<dbReference type="Pfam" id="PF02163">
    <property type="entry name" value="Peptidase_M50"/>
    <property type="match status" value="2"/>
</dbReference>
<dbReference type="Proteomes" id="UP000824093">
    <property type="component" value="Unassembled WGS sequence"/>
</dbReference>